<dbReference type="AlphaFoldDB" id="A0A6P3ZW56"/>
<dbReference type="InterPro" id="IPR046848">
    <property type="entry name" value="E_motif"/>
</dbReference>
<dbReference type="InterPro" id="IPR011990">
    <property type="entry name" value="TPR-like_helical_dom_sf"/>
</dbReference>
<name>A0A6P3ZW56_ZIZJJ</name>
<gene>
    <name evidence="6" type="primary">LOC107415894</name>
</gene>
<dbReference type="PANTHER" id="PTHR47926">
    <property type="entry name" value="PENTATRICOPEPTIDE REPEAT-CONTAINING PROTEIN"/>
    <property type="match status" value="1"/>
</dbReference>
<dbReference type="Pfam" id="PF01535">
    <property type="entry name" value="PPR"/>
    <property type="match status" value="4"/>
</dbReference>
<dbReference type="GO" id="GO:0009451">
    <property type="term" value="P:RNA modification"/>
    <property type="evidence" value="ECO:0007669"/>
    <property type="project" value="InterPro"/>
</dbReference>
<dbReference type="NCBIfam" id="TIGR00756">
    <property type="entry name" value="PPR"/>
    <property type="match status" value="3"/>
</dbReference>
<evidence type="ECO:0000259" key="4">
    <source>
        <dbReference type="Pfam" id="PF14432"/>
    </source>
</evidence>
<dbReference type="GeneID" id="107415894"/>
<feature type="repeat" description="PPR" evidence="3">
    <location>
        <begin position="287"/>
        <end position="321"/>
    </location>
</feature>
<comment type="similarity">
    <text evidence="1">Belongs to the PPR family. PCMP-H subfamily.</text>
</comment>
<keyword evidence="5" id="KW-1185">Reference proteome</keyword>
<evidence type="ECO:0000256" key="1">
    <source>
        <dbReference type="ARBA" id="ARBA00006643"/>
    </source>
</evidence>
<dbReference type="InterPro" id="IPR046849">
    <property type="entry name" value="E2_motif"/>
</dbReference>
<organism evidence="5 6">
    <name type="scientific">Ziziphus jujuba</name>
    <name type="common">Chinese jujube</name>
    <name type="synonym">Ziziphus sativa</name>
    <dbReference type="NCBI Taxonomy" id="326968"/>
    <lineage>
        <taxon>Eukaryota</taxon>
        <taxon>Viridiplantae</taxon>
        <taxon>Streptophyta</taxon>
        <taxon>Embryophyta</taxon>
        <taxon>Tracheophyta</taxon>
        <taxon>Spermatophyta</taxon>
        <taxon>Magnoliopsida</taxon>
        <taxon>eudicotyledons</taxon>
        <taxon>Gunneridae</taxon>
        <taxon>Pentapetalae</taxon>
        <taxon>rosids</taxon>
        <taxon>fabids</taxon>
        <taxon>Rosales</taxon>
        <taxon>Rhamnaceae</taxon>
        <taxon>Paliureae</taxon>
        <taxon>Ziziphus</taxon>
    </lineage>
</organism>
<dbReference type="Proteomes" id="UP001652623">
    <property type="component" value="Chromosome 4"/>
</dbReference>
<evidence type="ECO:0000256" key="3">
    <source>
        <dbReference type="PROSITE-ProRule" id="PRU00708"/>
    </source>
</evidence>
<dbReference type="InterPro" id="IPR046960">
    <property type="entry name" value="PPR_At4g14850-like_plant"/>
</dbReference>
<dbReference type="Pfam" id="PF13041">
    <property type="entry name" value="PPR_2"/>
    <property type="match status" value="1"/>
</dbReference>
<dbReference type="RefSeq" id="XP_015879791.3">
    <property type="nucleotide sequence ID" value="XM_016024305.4"/>
</dbReference>
<evidence type="ECO:0000313" key="6">
    <source>
        <dbReference type="RefSeq" id="XP_015879791.3"/>
    </source>
</evidence>
<dbReference type="InterPro" id="IPR032867">
    <property type="entry name" value="DYW_dom"/>
</dbReference>
<dbReference type="InterPro" id="IPR002885">
    <property type="entry name" value="PPR_rpt"/>
</dbReference>
<accession>A0A6P3ZW56</accession>
<feature type="repeat" description="PPR" evidence="3">
    <location>
        <begin position="83"/>
        <end position="117"/>
    </location>
</feature>
<evidence type="ECO:0000313" key="5">
    <source>
        <dbReference type="Proteomes" id="UP001652623"/>
    </source>
</evidence>
<dbReference type="FunCoup" id="A0A6P3ZW56">
    <property type="interactions" value="3"/>
</dbReference>
<feature type="repeat" description="PPR" evidence="3">
    <location>
        <begin position="153"/>
        <end position="187"/>
    </location>
</feature>
<dbReference type="InParanoid" id="A0A6P3ZW56"/>
<dbReference type="Pfam" id="PF20430">
    <property type="entry name" value="Eplus_motif"/>
    <property type="match status" value="1"/>
</dbReference>
<reference evidence="6" key="1">
    <citation type="submission" date="2025-08" db="UniProtKB">
        <authorList>
            <consortium name="RefSeq"/>
        </authorList>
    </citation>
    <scope>IDENTIFICATION</scope>
    <source>
        <tissue evidence="6">Seedling</tissue>
    </source>
</reference>
<dbReference type="Pfam" id="PF14432">
    <property type="entry name" value="DYW_deaminase"/>
    <property type="match status" value="1"/>
</dbReference>
<feature type="domain" description="DYW" evidence="4">
    <location>
        <begin position="556"/>
        <end position="633"/>
    </location>
</feature>
<dbReference type="Gene3D" id="1.25.40.10">
    <property type="entry name" value="Tetratricopeptide repeat domain"/>
    <property type="match status" value="3"/>
</dbReference>
<protein>
    <submittedName>
        <fullName evidence="6">Pentatricopeptide repeat-containing protein At5g15340, mitochondrial</fullName>
    </submittedName>
</protein>
<dbReference type="PANTHER" id="PTHR47926:SF436">
    <property type="entry name" value="PENTATRICOPEPTIDE REPEAT-CONTAINING PROTEIN ELI1, CHLOROPLASTIC-LIKE ISOFORM X2"/>
    <property type="match status" value="1"/>
</dbReference>
<dbReference type="GO" id="GO:0008270">
    <property type="term" value="F:zinc ion binding"/>
    <property type="evidence" value="ECO:0007669"/>
    <property type="project" value="InterPro"/>
</dbReference>
<dbReference type="Pfam" id="PF20431">
    <property type="entry name" value="E_motif"/>
    <property type="match status" value="1"/>
</dbReference>
<dbReference type="KEGG" id="zju:107415894"/>
<keyword evidence="2" id="KW-0677">Repeat</keyword>
<dbReference type="GO" id="GO:0003723">
    <property type="term" value="F:RNA binding"/>
    <property type="evidence" value="ECO:0007669"/>
    <property type="project" value="InterPro"/>
</dbReference>
<evidence type="ECO:0000256" key="2">
    <source>
        <dbReference type="ARBA" id="ARBA00022737"/>
    </source>
</evidence>
<proteinExistence type="inferred from homology"/>
<dbReference type="PROSITE" id="PS51375">
    <property type="entry name" value="PPR"/>
    <property type="match status" value="3"/>
</dbReference>
<sequence length="633" mass="70987">MRWPSHTVIASLSCHQLRSFLRACARRSSLDVGKKFHAVLITSGLAASRDTFLCNALLHFYALCGSPPCAYKVFDEIPNSHKDTVDWTTLMSCCARHRMPANGLHLFIEMRREGVIVDDVALICVFNSCARLSNVDVGLQGHGISKKMGCGSNIKVCNAVMDMYVKCGLLGEAKRVFEEMEERSIVSWTVILDGTVNLESIGSGRVLFDSMPERNEVAWTIMVVGYIGNGFTHEGFSLLREMVFGCGFMLNYVTLCSLLSACARSGDVMMGRWVHAYALKTMGKEMDIMVDTALVDMYAKCGRMNTAFKVFEHMPLRNVVAWNALVSGLAVHGMGKLILDIFPQMVKEAEPDDLTFTSLLSACSHSGLVEEGFHYFHNLELLYGITPKIEHYACMVDLLGRAGRLEEAWVLIKKMPMPPNEVVLGSLLGSCCVHGKLDLGEYVLHELLRLDPYSTECHVLLSNMYALEGKKEKARSLRHALKKRGIRKVPGMSSIYVDGQVYQFSAGDKSHPETTKIYMMLGEMIQRLRLAGYVPKTDSQVFSGCDSRENNADDFEEIEQALFTHSEKLAVCFGLIRTRAGSPLYIFKNLRICLDCHSAMKIVSRIYNREIVIRDRNRFHCFKQGSCSCSDYW</sequence>